<dbReference type="OrthoDB" id="2365508at2"/>
<comment type="caution">
    <text evidence="5">The sequence shown here is derived from an EMBL/GenBank/DDBJ whole genome shotgun (WGS) entry which is preliminary data.</text>
</comment>
<dbReference type="CDD" id="cd03230">
    <property type="entry name" value="ABC_DR_subfamily_A"/>
    <property type="match status" value="1"/>
</dbReference>
<protein>
    <recommendedName>
        <fullName evidence="4">ABC transporter domain-containing protein</fullName>
    </recommendedName>
</protein>
<name>A0A242A6P6_9ENTE</name>
<dbReference type="InterPro" id="IPR003593">
    <property type="entry name" value="AAA+_ATPase"/>
</dbReference>
<organism evidence="5 6">
    <name type="scientific">Candidatus Enterococcus testudinis</name>
    <dbReference type="NCBI Taxonomy" id="1834191"/>
    <lineage>
        <taxon>Bacteria</taxon>
        <taxon>Bacillati</taxon>
        <taxon>Bacillota</taxon>
        <taxon>Bacilli</taxon>
        <taxon>Lactobacillales</taxon>
        <taxon>Enterococcaceae</taxon>
        <taxon>Enterococcus</taxon>
    </lineage>
</organism>
<evidence type="ECO:0000256" key="2">
    <source>
        <dbReference type="ARBA" id="ARBA00022741"/>
    </source>
</evidence>
<evidence type="ECO:0000313" key="6">
    <source>
        <dbReference type="Proteomes" id="UP000195043"/>
    </source>
</evidence>
<sequence length="291" mass="33167">MLELKNVTVQYDRPVLDNLSLSFAKGEIVGLVAPNGTGKSTLLNVLMHFVQPDAGEVYLDQAPLYQTKKGEAYAHQQISFFPDQNDLYEDLSGLDHLKLYQRMWQSQASLVEATIEALRMSDYIKRPVQSYSLGMRQRLCFAMQIVTDTPYMLMDEVMNGLDPTNVALISAVLRRLRGQNKCIIIASHILTNLDSYADRVLFLREGHIIHEYLGQKSLQDAPVYVKINTPDFLVTFPELTTVMIDLQQQMYLIELTDPSWVQKFLAAGFTDFSVGHMALQELYLLYFPEKA</sequence>
<gene>
    <name evidence="5" type="ORF">A5886_001786</name>
</gene>
<reference evidence="5 6" key="1">
    <citation type="submission" date="2017-05" db="EMBL/GenBank/DDBJ databases">
        <title>The Genome Sequence of Enterococcus sp. 8G7_MSG3316.</title>
        <authorList>
            <consortium name="The Broad Institute Genomics Platform"/>
            <consortium name="The Broad Institute Genomic Center for Infectious Diseases"/>
            <person name="Earl A."/>
            <person name="Manson A."/>
            <person name="Schwartman J."/>
            <person name="Gilmore M."/>
            <person name="Abouelleil A."/>
            <person name="Cao P."/>
            <person name="Chapman S."/>
            <person name="Cusick C."/>
            <person name="Shea T."/>
            <person name="Young S."/>
            <person name="Neafsey D."/>
            <person name="Nusbaum C."/>
            <person name="Birren B."/>
        </authorList>
    </citation>
    <scope>NUCLEOTIDE SEQUENCE [LARGE SCALE GENOMIC DNA]</scope>
    <source>
        <strain evidence="5 6">8G7_MSG3316</strain>
    </source>
</reference>
<accession>A0A242A6P6</accession>
<dbReference type="InterPro" id="IPR051782">
    <property type="entry name" value="ABC_Transporter_VariousFunc"/>
</dbReference>
<keyword evidence="2" id="KW-0547">Nucleotide-binding</keyword>
<dbReference type="SMART" id="SM00382">
    <property type="entry name" value="AAA"/>
    <property type="match status" value="1"/>
</dbReference>
<dbReference type="PROSITE" id="PS00211">
    <property type="entry name" value="ABC_TRANSPORTER_1"/>
    <property type="match status" value="1"/>
</dbReference>
<dbReference type="PANTHER" id="PTHR42939">
    <property type="entry name" value="ABC TRANSPORTER ATP-BINDING PROTEIN ALBC-RELATED"/>
    <property type="match status" value="1"/>
</dbReference>
<dbReference type="InterPro" id="IPR027417">
    <property type="entry name" value="P-loop_NTPase"/>
</dbReference>
<keyword evidence="6" id="KW-1185">Reference proteome</keyword>
<dbReference type="Proteomes" id="UP000195043">
    <property type="component" value="Unassembled WGS sequence"/>
</dbReference>
<keyword evidence="1" id="KW-0813">Transport</keyword>
<dbReference type="EMBL" id="NGKU01000001">
    <property type="protein sequence ID" value="OTN76708.1"/>
    <property type="molecule type" value="Genomic_DNA"/>
</dbReference>
<dbReference type="PANTHER" id="PTHR42939:SF1">
    <property type="entry name" value="ABC TRANSPORTER ATP-BINDING PROTEIN ALBC-RELATED"/>
    <property type="match status" value="1"/>
</dbReference>
<evidence type="ECO:0000256" key="3">
    <source>
        <dbReference type="ARBA" id="ARBA00022840"/>
    </source>
</evidence>
<evidence type="ECO:0000259" key="4">
    <source>
        <dbReference type="PROSITE" id="PS50893"/>
    </source>
</evidence>
<evidence type="ECO:0000313" key="5">
    <source>
        <dbReference type="EMBL" id="OTN76708.1"/>
    </source>
</evidence>
<dbReference type="Pfam" id="PF00005">
    <property type="entry name" value="ABC_tran"/>
    <property type="match status" value="1"/>
</dbReference>
<dbReference type="PROSITE" id="PS50893">
    <property type="entry name" value="ABC_TRANSPORTER_2"/>
    <property type="match status" value="1"/>
</dbReference>
<dbReference type="Gene3D" id="3.40.50.300">
    <property type="entry name" value="P-loop containing nucleotide triphosphate hydrolases"/>
    <property type="match status" value="1"/>
</dbReference>
<dbReference type="GO" id="GO:0005524">
    <property type="term" value="F:ATP binding"/>
    <property type="evidence" value="ECO:0007669"/>
    <property type="project" value="UniProtKB-KW"/>
</dbReference>
<keyword evidence="3" id="KW-0067">ATP-binding</keyword>
<dbReference type="InterPro" id="IPR017871">
    <property type="entry name" value="ABC_transporter-like_CS"/>
</dbReference>
<evidence type="ECO:0000256" key="1">
    <source>
        <dbReference type="ARBA" id="ARBA00022448"/>
    </source>
</evidence>
<dbReference type="AlphaFoldDB" id="A0A242A6P6"/>
<dbReference type="RefSeq" id="WP_086274645.1">
    <property type="nucleotide sequence ID" value="NZ_NGKU01000001.1"/>
</dbReference>
<dbReference type="GO" id="GO:0016887">
    <property type="term" value="F:ATP hydrolysis activity"/>
    <property type="evidence" value="ECO:0007669"/>
    <property type="project" value="InterPro"/>
</dbReference>
<dbReference type="SUPFAM" id="SSF52540">
    <property type="entry name" value="P-loop containing nucleoside triphosphate hydrolases"/>
    <property type="match status" value="1"/>
</dbReference>
<feature type="domain" description="ABC transporter" evidence="4">
    <location>
        <begin position="2"/>
        <end position="230"/>
    </location>
</feature>
<proteinExistence type="predicted"/>
<dbReference type="STRING" id="1834191.A5886_001786"/>
<dbReference type="InterPro" id="IPR003439">
    <property type="entry name" value="ABC_transporter-like_ATP-bd"/>
</dbReference>